<keyword evidence="11" id="KW-0812">Transmembrane</keyword>
<comment type="similarity">
    <text evidence="7">In the C-terminal section; belongs to the MoeA family.</text>
</comment>
<evidence type="ECO:0000256" key="6">
    <source>
        <dbReference type="ARBA" id="ARBA00007589"/>
    </source>
</evidence>
<evidence type="ECO:0000256" key="8">
    <source>
        <dbReference type="ARBA" id="ARBA00022505"/>
    </source>
</evidence>
<dbReference type="SUPFAM" id="SSF53218">
    <property type="entry name" value="Molybdenum cofactor biosynthesis proteins"/>
    <property type="match status" value="2"/>
</dbReference>
<evidence type="ECO:0000259" key="23">
    <source>
        <dbReference type="SMART" id="SM00852"/>
    </source>
</evidence>
<dbReference type="Gene3D" id="3.90.550.10">
    <property type="entry name" value="Spore Coat Polysaccharide Biosynthesis Protein SpsA, Chain A"/>
    <property type="match status" value="1"/>
</dbReference>
<comment type="pathway">
    <text evidence="4">Protein modification; protein glycosylation.</text>
</comment>
<keyword evidence="14" id="KW-0460">Magnesium</keyword>
<dbReference type="InterPro" id="IPR008284">
    <property type="entry name" value="MoCF_biosynth_CS"/>
</dbReference>
<proteinExistence type="inferred from homology"/>
<dbReference type="OrthoDB" id="330637at2759"/>
<comment type="similarity">
    <text evidence="6">In the N-terminal section; belongs to the MoaB/Mog family.</text>
</comment>
<feature type="domain" description="MoaB/Mog" evidence="23">
    <location>
        <begin position="7"/>
        <end position="156"/>
    </location>
</feature>
<keyword evidence="16" id="KW-1133">Transmembrane helix</keyword>
<keyword evidence="17" id="KW-0333">Golgi apparatus</keyword>
<dbReference type="AlphaFoldDB" id="A0A482WQ63"/>
<dbReference type="InParanoid" id="A0A482WQ63"/>
<dbReference type="SMART" id="SM00852">
    <property type="entry name" value="MoCF_biosynth"/>
    <property type="match status" value="2"/>
</dbReference>
<sequence length="1209" mass="135198">MNTITVGILTVSDSCFQGTAVDLSGPNLASLIRTMESCTLKIESCYNKCVPDDRHKIEDMIEFWVDELDVDLIITTGGTGFGPRDVTPEATRTVIEREAHGLTQLMLSESLKITPYASLYRGICGIRKETLIINTPGSKKASGEFLQAAIKCIPHALAVIKNINYTVKKDHELIQNEGQHGSCSHSHSKVDISRVARRHRNHDDLYPMIDYEVALKLVLENSSCKSTESIDLFDKQSRASVIGRVLAEDVRSAEPFPGFRASIKDGYAVKAGLGCGLYRVLEIAKLDQRCSYDGFGDRCSLWHFSHLETSNRKSNSSLGNSATQHVFSNECALRLGDSRIGNPIASTIRHAGCRVICASNCGDTRVVEELTTAVGRSSSRMLCRAPVGQDISDIDKGQIIAGKGDVISGIEMGLFATLNIRRVSVFKHPTIGIMSTGDELVEPWTEASVKPGCIRDSNKVTLMYLLKSKGFDAVDCGTALDSPNDVLEKMTNALSKVDVLITTGSVSMGEKDLLKKILETDFKAKIHFGRVNMKPGKPVTFATFTFEGVPKTVFALPGNPSSASVTSHVLVLPALNKLAGRQAFKPKKIQVQMNEMMFRRSFRRWWPGITFFGICIFLFWKSYKHSNLQEGNEDGWIPVRLSQNQEEYVDRRGVHVVVGHYTGDTSSDRHPPNLTEELLNTNMFDPKPLEGKDGTPVLLPPHLNAKVQQLYHINRFNLMASDRIPLNRTLPDVRKKRCRLKTIDITGLPKASVIIVFHNEAWSTLLRTVHSVINRSPSSLLQEVILVDDASTRKFLGKELDDYVAKLAVPTRVLRTGKREGLIRARLKGAKAAQGQILTFLDAHCECTIGWLENLIERVAENRKRVVCPVIDIISDDTFAYIRSFELHWGAFNWQLHFRWYTLDASELAKRRKDITQPFSTPAMAGGLFAMDKNFFFELGAYDDRMEVWGGENLEMSFRVWQCGGSVEIAPCSHVGHLFRKSSPYTFPGGVSEILFANLARVALVWMDKWKEFYFKFTPEAEKVRHRQAIRDRLQLRTQLQCHSFQWYLDNVWPQHFFPTDKRFFGRIKHRIRGECLEKPTGKGSLNQPMGPARLAHCVTSPGPVLRQMFVMDVSAFDSDVGAPLMTDESVCLDAPPREGQTAVLKVKVIACTGHARQAWTYNQQSGALRHVSSGLCLDLPQNGEEALALAACNTYPSQQWTLEPVPWK</sequence>
<dbReference type="Gene3D" id="3.40.980.10">
    <property type="entry name" value="MoaB/Mog-like domain"/>
    <property type="match status" value="2"/>
</dbReference>
<dbReference type="InterPro" id="IPR035992">
    <property type="entry name" value="Ricin_B-like_lectins"/>
</dbReference>
<keyword evidence="9" id="KW-0328">Glycosyltransferase</keyword>
<keyword evidence="18" id="KW-0472">Membrane</keyword>
<comment type="subcellular location">
    <subcellularLocation>
        <location evidence="3">Golgi apparatus membrane</location>
        <topology evidence="3">Single-pass type II membrane protein</topology>
    </subcellularLocation>
</comment>
<keyword evidence="20" id="KW-1015">Disulfide bond</keyword>
<dbReference type="InterPro" id="IPR029044">
    <property type="entry name" value="Nucleotide-diphossugar_trans"/>
</dbReference>
<keyword evidence="19" id="KW-0501">Molybdenum cofactor biosynthesis</keyword>
<comment type="cofactor">
    <cofactor evidence="2">
        <name>Mg(2+)</name>
        <dbReference type="ChEBI" id="CHEBI:18420"/>
    </cofactor>
</comment>
<keyword evidence="13" id="KW-0430">Lectin</keyword>
<evidence type="ECO:0000256" key="4">
    <source>
        <dbReference type="ARBA" id="ARBA00004922"/>
    </source>
</evidence>
<feature type="domain" description="Ricin B lectin" evidence="22">
    <location>
        <begin position="1066"/>
        <end position="1204"/>
    </location>
</feature>
<evidence type="ECO:0000256" key="17">
    <source>
        <dbReference type="ARBA" id="ARBA00023034"/>
    </source>
</evidence>
<evidence type="ECO:0000256" key="1">
    <source>
        <dbReference type="ARBA" id="ARBA00001936"/>
    </source>
</evidence>
<keyword evidence="25" id="KW-1185">Reference proteome</keyword>
<dbReference type="Gene3D" id="2.80.10.50">
    <property type="match status" value="1"/>
</dbReference>
<evidence type="ECO:0000256" key="7">
    <source>
        <dbReference type="ARBA" id="ARBA00008339"/>
    </source>
</evidence>
<evidence type="ECO:0000313" key="24">
    <source>
        <dbReference type="EMBL" id="RZF35160.1"/>
    </source>
</evidence>
<dbReference type="SMART" id="SM00458">
    <property type="entry name" value="RICIN"/>
    <property type="match status" value="1"/>
</dbReference>
<keyword evidence="21" id="KW-0464">Manganese</keyword>
<evidence type="ECO:0000259" key="22">
    <source>
        <dbReference type="SMART" id="SM00458"/>
    </source>
</evidence>
<evidence type="ECO:0000256" key="12">
    <source>
        <dbReference type="ARBA" id="ARBA00022723"/>
    </source>
</evidence>
<evidence type="ECO:0000256" key="13">
    <source>
        <dbReference type="ARBA" id="ARBA00022734"/>
    </source>
</evidence>
<dbReference type="Pfam" id="PF00652">
    <property type="entry name" value="Ricin_B_lectin"/>
    <property type="match status" value="1"/>
</dbReference>
<reference evidence="24 25" key="1">
    <citation type="journal article" date="2017" name="Gigascience">
        <title>Genome sequence of the small brown planthopper, Laodelphax striatellus.</title>
        <authorList>
            <person name="Zhu J."/>
            <person name="Jiang F."/>
            <person name="Wang X."/>
            <person name="Yang P."/>
            <person name="Bao Y."/>
            <person name="Zhao W."/>
            <person name="Wang W."/>
            <person name="Lu H."/>
            <person name="Wang Q."/>
            <person name="Cui N."/>
            <person name="Li J."/>
            <person name="Chen X."/>
            <person name="Luo L."/>
            <person name="Yu J."/>
            <person name="Kang L."/>
            <person name="Cui F."/>
        </authorList>
    </citation>
    <scope>NUCLEOTIDE SEQUENCE [LARGE SCALE GENOMIC DNA]</scope>
    <source>
        <strain evidence="24">Lst14</strain>
    </source>
</reference>
<protein>
    <submittedName>
        <fullName evidence="24">Uncharacterized protein</fullName>
    </submittedName>
</protein>
<dbReference type="InterPro" id="IPR036135">
    <property type="entry name" value="MoeA_linker/N_sf"/>
</dbReference>
<dbReference type="InterPro" id="IPR036425">
    <property type="entry name" value="MoaB/Mog-like_dom_sf"/>
</dbReference>
<evidence type="ECO:0000256" key="19">
    <source>
        <dbReference type="ARBA" id="ARBA00023150"/>
    </source>
</evidence>
<dbReference type="NCBIfam" id="TIGR00177">
    <property type="entry name" value="molyb_syn"/>
    <property type="match status" value="1"/>
</dbReference>
<dbReference type="PROSITE" id="PS50231">
    <property type="entry name" value="RICIN_B_LECTIN"/>
    <property type="match status" value="1"/>
</dbReference>
<organism evidence="24 25">
    <name type="scientific">Laodelphax striatellus</name>
    <name type="common">Small brown planthopper</name>
    <name type="synonym">Delphax striatella</name>
    <dbReference type="NCBI Taxonomy" id="195883"/>
    <lineage>
        <taxon>Eukaryota</taxon>
        <taxon>Metazoa</taxon>
        <taxon>Ecdysozoa</taxon>
        <taxon>Arthropoda</taxon>
        <taxon>Hexapoda</taxon>
        <taxon>Insecta</taxon>
        <taxon>Pterygota</taxon>
        <taxon>Neoptera</taxon>
        <taxon>Paraneoptera</taxon>
        <taxon>Hemiptera</taxon>
        <taxon>Auchenorrhyncha</taxon>
        <taxon>Fulgoroidea</taxon>
        <taxon>Delphacidae</taxon>
        <taxon>Criomorphinae</taxon>
        <taxon>Laodelphax</taxon>
    </lineage>
</organism>
<keyword evidence="8" id="KW-0500">Molybdenum</keyword>
<dbReference type="Proteomes" id="UP000291343">
    <property type="component" value="Unassembled WGS sequence"/>
</dbReference>
<evidence type="ECO:0000256" key="9">
    <source>
        <dbReference type="ARBA" id="ARBA00022676"/>
    </source>
</evidence>
<dbReference type="PROSITE" id="PS01079">
    <property type="entry name" value="MOCF_BIOSYNTHESIS_2"/>
    <property type="match status" value="1"/>
</dbReference>
<keyword evidence="12" id="KW-0479">Metal-binding</keyword>
<dbReference type="Pfam" id="PF00535">
    <property type="entry name" value="Glycos_transf_2"/>
    <property type="match status" value="1"/>
</dbReference>
<dbReference type="CDD" id="cd00886">
    <property type="entry name" value="MogA_MoaB"/>
    <property type="match status" value="1"/>
</dbReference>
<evidence type="ECO:0000256" key="16">
    <source>
        <dbReference type="ARBA" id="ARBA00022989"/>
    </source>
</evidence>
<dbReference type="GO" id="GO:0000139">
    <property type="term" value="C:Golgi membrane"/>
    <property type="evidence" value="ECO:0007669"/>
    <property type="project" value="UniProtKB-SubCell"/>
</dbReference>
<keyword evidence="15" id="KW-0735">Signal-anchor</keyword>
<dbReference type="SUPFAM" id="SSF63882">
    <property type="entry name" value="MoeA N-terminal region -like"/>
    <property type="match status" value="1"/>
</dbReference>
<evidence type="ECO:0000256" key="11">
    <source>
        <dbReference type="ARBA" id="ARBA00022692"/>
    </source>
</evidence>
<dbReference type="CDD" id="cd00887">
    <property type="entry name" value="MoeA"/>
    <property type="match status" value="1"/>
</dbReference>
<dbReference type="InterPro" id="IPR005110">
    <property type="entry name" value="MoeA_linker/N"/>
</dbReference>
<evidence type="ECO:0000256" key="10">
    <source>
        <dbReference type="ARBA" id="ARBA00022679"/>
    </source>
</evidence>
<dbReference type="PANTHER" id="PTHR11675:SF118">
    <property type="entry name" value="POLYPEPTIDE N-ACETYLGALACTOSAMINYLTRANSFERASE 3"/>
    <property type="match status" value="1"/>
</dbReference>
<comment type="caution">
    <text evidence="24">The sequence shown here is derived from an EMBL/GenBank/DDBJ whole genome shotgun (WGS) entry which is preliminary data.</text>
</comment>
<evidence type="ECO:0000256" key="2">
    <source>
        <dbReference type="ARBA" id="ARBA00001946"/>
    </source>
</evidence>
<accession>A0A482WQ63</accession>
<evidence type="ECO:0000256" key="20">
    <source>
        <dbReference type="ARBA" id="ARBA00023157"/>
    </source>
</evidence>
<dbReference type="STRING" id="195883.A0A482WQ63"/>
<dbReference type="SUPFAM" id="SSF50370">
    <property type="entry name" value="Ricin B-like lectins"/>
    <property type="match status" value="1"/>
</dbReference>
<dbReference type="InterPro" id="IPR045885">
    <property type="entry name" value="GalNAc-T"/>
</dbReference>
<dbReference type="PROSITE" id="PS01078">
    <property type="entry name" value="MOCF_BIOSYNTHESIS_1"/>
    <property type="match status" value="1"/>
</dbReference>
<dbReference type="InterPro" id="IPR000772">
    <property type="entry name" value="Ricin_B_lectin"/>
</dbReference>
<evidence type="ECO:0000256" key="3">
    <source>
        <dbReference type="ARBA" id="ARBA00004323"/>
    </source>
</evidence>
<dbReference type="EMBL" id="QKKF02029497">
    <property type="protein sequence ID" value="RZF35160.1"/>
    <property type="molecule type" value="Genomic_DNA"/>
</dbReference>
<dbReference type="FunFam" id="3.40.980.10:FF:000002">
    <property type="entry name" value="Molybdopterin molybdenumtransferase"/>
    <property type="match status" value="1"/>
</dbReference>
<name>A0A482WQ63_LAOST</name>
<comment type="cofactor">
    <cofactor evidence="1">
        <name>Mn(2+)</name>
        <dbReference type="ChEBI" id="CHEBI:29035"/>
    </cofactor>
</comment>
<dbReference type="InterPro" id="IPR001173">
    <property type="entry name" value="Glyco_trans_2-like"/>
</dbReference>
<feature type="domain" description="MoaB/Mog" evidence="23">
    <location>
        <begin position="432"/>
        <end position="577"/>
    </location>
</feature>
<dbReference type="GO" id="GO:0004653">
    <property type="term" value="F:polypeptide N-acetylgalactosaminyltransferase activity"/>
    <property type="evidence" value="ECO:0007669"/>
    <property type="project" value="UniProtKB-ARBA"/>
</dbReference>
<evidence type="ECO:0000256" key="5">
    <source>
        <dbReference type="ARBA" id="ARBA00005680"/>
    </source>
</evidence>
<dbReference type="SMR" id="A0A482WQ63"/>
<dbReference type="GO" id="GO:0006777">
    <property type="term" value="P:Mo-molybdopterin cofactor biosynthetic process"/>
    <property type="evidence" value="ECO:0007669"/>
    <property type="project" value="UniProtKB-KW"/>
</dbReference>
<dbReference type="Pfam" id="PF03453">
    <property type="entry name" value="MoeA_N"/>
    <property type="match status" value="1"/>
</dbReference>
<dbReference type="FunFam" id="3.40.980.10:FF:000001">
    <property type="entry name" value="Molybdopterin molybdenumtransferase"/>
    <property type="match status" value="1"/>
</dbReference>
<evidence type="ECO:0000313" key="25">
    <source>
        <dbReference type="Proteomes" id="UP000291343"/>
    </source>
</evidence>
<gene>
    <name evidence="24" type="ORF">LSTR_LSTR007862</name>
</gene>
<dbReference type="GO" id="GO:0006493">
    <property type="term" value="P:protein O-linked glycosylation"/>
    <property type="evidence" value="ECO:0007669"/>
    <property type="project" value="TreeGrafter"/>
</dbReference>
<dbReference type="CDD" id="cd02510">
    <property type="entry name" value="pp-GalNAc-T"/>
    <property type="match status" value="1"/>
</dbReference>
<keyword evidence="10" id="KW-0808">Transferase</keyword>
<evidence type="ECO:0000256" key="18">
    <source>
        <dbReference type="ARBA" id="ARBA00023136"/>
    </source>
</evidence>
<dbReference type="PANTHER" id="PTHR11675">
    <property type="entry name" value="N-ACETYLGALACTOSAMINYLTRANSFERASE"/>
    <property type="match status" value="1"/>
</dbReference>
<evidence type="ECO:0000256" key="21">
    <source>
        <dbReference type="ARBA" id="ARBA00023211"/>
    </source>
</evidence>
<dbReference type="InterPro" id="IPR038987">
    <property type="entry name" value="MoeA-like"/>
</dbReference>
<dbReference type="SUPFAM" id="SSF53448">
    <property type="entry name" value="Nucleotide-diphospho-sugar transferases"/>
    <property type="match status" value="1"/>
</dbReference>
<evidence type="ECO:0000256" key="15">
    <source>
        <dbReference type="ARBA" id="ARBA00022968"/>
    </source>
</evidence>
<dbReference type="FunFam" id="3.90.550.10:FF:000021">
    <property type="entry name" value="Polypeptide N-acetylgalactosaminyltransferase"/>
    <property type="match status" value="1"/>
</dbReference>
<dbReference type="Pfam" id="PF00994">
    <property type="entry name" value="MoCF_biosynth"/>
    <property type="match status" value="2"/>
</dbReference>
<comment type="similarity">
    <text evidence="5">Belongs to the glycosyltransferase 2 family. GalNAc-T subfamily.</text>
</comment>
<dbReference type="GO" id="GO:0046872">
    <property type="term" value="F:metal ion binding"/>
    <property type="evidence" value="ECO:0007669"/>
    <property type="project" value="UniProtKB-KW"/>
</dbReference>
<evidence type="ECO:0000256" key="14">
    <source>
        <dbReference type="ARBA" id="ARBA00022842"/>
    </source>
</evidence>
<dbReference type="GO" id="GO:0030246">
    <property type="term" value="F:carbohydrate binding"/>
    <property type="evidence" value="ECO:0007669"/>
    <property type="project" value="UniProtKB-KW"/>
</dbReference>
<dbReference type="InterPro" id="IPR001453">
    <property type="entry name" value="MoaB/Mog_dom"/>
</dbReference>